<keyword evidence="10" id="KW-1185">Reference proteome</keyword>
<evidence type="ECO:0000256" key="8">
    <source>
        <dbReference type="RuleBase" id="RU003910"/>
    </source>
</evidence>
<evidence type="ECO:0000313" key="9">
    <source>
        <dbReference type="EMBL" id="SHJ93591.1"/>
    </source>
</evidence>
<dbReference type="STRING" id="1121301.SAMN02745912_01685"/>
<dbReference type="Pfam" id="PF01084">
    <property type="entry name" value="Ribosomal_S18"/>
    <property type="match status" value="1"/>
</dbReference>
<dbReference type="EMBL" id="FRAG01000016">
    <property type="protein sequence ID" value="SHJ93591.1"/>
    <property type="molecule type" value="Genomic_DNA"/>
</dbReference>
<accession>A0A1M6ND10</accession>
<dbReference type="PRINTS" id="PR00974">
    <property type="entry name" value="RIBOSOMALS18"/>
</dbReference>
<evidence type="ECO:0000256" key="2">
    <source>
        <dbReference type="ARBA" id="ARBA00022730"/>
    </source>
</evidence>
<reference evidence="9 10" key="1">
    <citation type="submission" date="2016-11" db="EMBL/GenBank/DDBJ databases">
        <authorList>
            <person name="Jaros S."/>
            <person name="Januszkiewicz K."/>
            <person name="Wedrychowicz H."/>
        </authorList>
    </citation>
    <scope>NUCLEOTIDE SEQUENCE [LARGE SCALE GENOMIC DNA]</scope>
    <source>
        <strain evidence="9 10">DSM 15212</strain>
    </source>
</reference>
<comment type="subunit">
    <text evidence="7">Part of the 30S ribosomal subunit. Forms a tight heterodimer with protein bS6.</text>
</comment>
<evidence type="ECO:0000256" key="7">
    <source>
        <dbReference type="HAMAP-Rule" id="MF_00270"/>
    </source>
</evidence>
<organism evidence="9 10">
    <name type="scientific">Paramaledivibacter caminithermalis (strain DSM 15212 / CIP 107654 / DViRD3)</name>
    <name type="common">Clostridium caminithermale</name>
    <dbReference type="NCBI Taxonomy" id="1121301"/>
    <lineage>
        <taxon>Bacteria</taxon>
        <taxon>Bacillati</taxon>
        <taxon>Bacillota</taxon>
        <taxon>Clostridia</taxon>
        <taxon>Peptostreptococcales</taxon>
        <taxon>Caminicellaceae</taxon>
        <taxon>Paramaledivibacter</taxon>
    </lineage>
</organism>
<dbReference type="PANTHER" id="PTHR13479:SF40">
    <property type="entry name" value="SMALL RIBOSOMAL SUBUNIT PROTEIN BS18M"/>
    <property type="match status" value="1"/>
</dbReference>
<dbReference type="GO" id="GO:0022627">
    <property type="term" value="C:cytosolic small ribosomal subunit"/>
    <property type="evidence" value="ECO:0007669"/>
    <property type="project" value="TreeGrafter"/>
</dbReference>
<evidence type="ECO:0000256" key="6">
    <source>
        <dbReference type="ARBA" id="ARBA00035141"/>
    </source>
</evidence>
<dbReference type="HAMAP" id="MF_00270">
    <property type="entry name" value="Ribosomal_bS18"/>
    <property type="match status" value="1"/>
</dbReference>
<evidence type="ECO:0000256" key="5">
    <source>
        <dbReference type="ARBA" id="ARBA00023274"/>
    </source>
</evidence>
<keyword evidence="4 7" id="KW-0689">Ribosomal protein</keyword>
<protein>
    <recommendedName>
        <fullName evidence="6 7">Small ribosomal subunit protein bS18</fullName>
    </recommendedName>
</protein>
<dbReference type="Proteomes" id="UP000184465">
    <property type="component" value="Unassembled WGS sequence"/>
</dbReference>
<keyword evidence="2 7" id="KW-0699">rRNA-binding</keyword>
<keyword evidence="5 7" id="KW-0687">Ribonucleoprotein</keyword>
<evidence type="ECO:0000256" key="4">
    <source>
        <dbReference type="ARBA" id="ARBA00022980"/>
    </source>
</evidence>
<evidence type="ECO:0000256" key="1">
    <source>
        <dbReference type="ARBA" id="ARBA00005589"/>
    </source>
</evidence>
<dbReference type="InterPro" id="IPR036870">
    <property type="entry name" value="Ribosomal_bS18_sf"/>
</dbReference>
<name>A0A1M6ND10_PARC5</name>
<dbReference type="RefSeq" id="WP_073148859.1">
    <property type="nucleotide sequence ID" value="NZ_FRAG01000016.1"/>
</dbReference>
<dbReference type="OrthoDB" id="9812008at2"/>
<dbReference type="FunFam" id="4.10.640.10:FF:000004">
    <property type="entry name" value="30S ribosomal protein S18"/>
    <property type="match status" value="1"/>
</dbReference>
<dbReference type="PROSITE" id="PS00057">
    <property type="entry name" value="RIBOSOMAL_S18"/>
    <property type="match status" value="1"/>
</dbReference>
<comment type="function">
    <text evidence="7">Binds as a heterodimer with protein bS6 to the central domain of the 16S rRNA, where it helps stabilize the platform of the 30S subunit.</text>
</comment>
<sequence>MRRGRKRKKICSFCANKVKHIDYKNTKFLQKYITDRGKILPRRITGNCAHHQRQLTTAIKRARVMALLPFTVSE</sequence>
<proteinExistence type="inferred from homology"/>
<dbReference type="GO" id="GO:0006412">
    <property type="term" value="P:translation"/>
    <property type="evidence" value="ECO:0007669"/>
    <property type="project" value="UniProtKB-UniRule"/>
</dbReference>
<dbReference type="SUPFAM" id="SSF46911">
    <property type="entry name" value="Ribosomal protein S18"/>
    <property type="match status" value="1"/>
</dbReference>
<keyword evidence="3 7" id="KW-0694">RNA-binding</keyword>
<evidence type="ECO:0000256" key="3">
    <source>
        <dbReference type="ARBA" id="ARBA00022884"/>
    </source>
</evidence>
<gene>
    <name evidence="7" type="primary">rpsR</name>
    <name evidence="9" type="ORF">SAMN02745912_01685</name>
</gene>
<dbReference type="NCBIfam" id="TIGR00165">
    <property type="entry name" value="S18"/>
    <property type="match status" value="1"/>
</dbReference>
<dbReference type="PANTHER" id="PTHR13479">
    <property type="entry name" value="30S RIBOSOMAL PROTEIN S18"/>
    <property type="match status" value="1"/>
</dbReference>
<dbReference type="InterPro" id="IPR001648">
    <property type="entry name" value="Ribosomal_bS18"/>
</dbReference>
<dbReference type="Gene3D" id="4.10.640.10">
    <property type="entry name" value="Ribosomal protein S18"/>
    <property type="match status" value="1"/>
</dbReference>
<dbReference type="InterPro" id="IPR018275">
    <property type="entry name" value="Ribosomal_bS18_CS"/>
</dbReference>
<dbReference type="GO" id="GO:0070181">
    <property type="term" value="F:small ribosomal subunit rRNA binding"/>
    <property type="evidence" value="ECO:0007669"/>
    <property type="project" value="TreeGrafter"/>
</dbReference>
<evidence type="ECO:0000313" key="10">
    <source>
        <dbReference type="Proteomes" id="UP000184465"/>
    </source>
</evidence>
<comment type="similarity">
    <text evidence="1 7 8">Belongs to the bacterial ribosomal protein bS18 family.</text>
</comment>
<dbReference type="GO" id="GO:0003735">
    <property type="term" value="F:structural constituent of ribosome"/>
    <property type="evidence" value="ECO:0007669"/>
    <property type="project" value="InterPro"/>
</dbReference>
<dbReference type="AlphaFoldDB" id="A0A1M6ND10"/>